<dbReference type="OrthoDB" id="5800688at2759"/>
<feature type="repeat" description="MBT" evidence="12">
    <location>
        <begin position="261"/>
        <end position="380"/>
    </location>
</feature>
<dbReference type="Gene3D" id="1.10.150.50">
    <property type="entry name" value="Transcription Factor, Ets-1"/>
    <property type="match status" value="1"/>
</dbReference>
<dbReference type="CDD" id="cd09580">
    <property type="entry name" value="SAM_Scm-like-4MBT"/>
    <property type="match status" value="1"/>
</dbReference>
<keyword evidence="6" id="KW-0156">Chromatin regulator</keyword>
<dbReference type="PROSITE" id="PS51079">
    <property type="entry name" value="MBT"/>
    <property type="match status" value="4"/>
</dbReference>
<dbReference type="Pfam" id="PF02820">
    <property type="entry name" value="MBT"/>
    <property type="match status" value="4"/>
</dbReference>
<dbReference type="Gene3D" id="2.30.30.140">
    <property type="match status" value="4"/>
</dbReference>
<dbReference type="SMART" id="SM00454">
    <property type="entry name" value="SAM"/>
    <property type="match status" value="1"/>
</dbReference>
<keyword evidence="10" id="KW-0539">Nucleus</keyword>
<dbReference type="SUPFAM" id="SSF63748">
    <property type="entry name" value="Tudor/PWWP/MBT"/>
    <property type="match status" value="4"/>
</dbReference>
<dbReference type="GO" id="GO:0005634">
    <property type="term" value="C:nucleus"/>
    <property type="evidence" value="ECO:0007669"/>
    <property type="project" value="UniProtKB-SubCell"/>
</dbReference>
<dbReference type="GO" id="GO:0042393">
    <property type="term" value="F:histone binding"/>
    <property type="evidence" value="ECO:0007669"/>
    <property type="project" value="TreeGrafter"/>
</dbReference>
<dbReference type="InterPro" id="IPR047358">
    <property type="entry name" value="MBT_dSfmbt_rpt1"/>
</dbReference>
<dbReference type="EMBL" id="CAHIKZ030004896">
    <property type="protein sequence ID" value="CAE1316915.1"/>
    <property type="molecule type" value="Genomic_DNA"/>
</dbReference>
<gene>
    <name evidence="16" type="ORF">SPHA_67554</name>
</gene>
<evidence type="ECO:0000256" key="11">
    <source>
        <dbReference type="PROSITE-ProRule" id="PRU00367"/>
    </source>
</evidence>
<feature type="repeat" description="MBT" evidence="12">
    <location>
        <begin position="150"/>
        <end position="253"/>
    </location>
</feature>
<dbReference type="InterPro" id="IPR013761">
    <property type="entry name" value="SAM/pointed_sf"/>
</dbReference>
<keyword evidence="8" id="KW-0238">DNA-binding</keyword>
<dbReference type="GO" id="GO:0008270">
    <property type="term" value="F:zinc ion binding"/>
    <property type="evidence" value="ECO:0007669"/>
    <property type="project" value="UniProtKB-KW"/>
</dbReference>
<feature type="region of interest" description="Disordered" evidence="13">
    <location>
        <begin position="601"/>
        <end position="666"/>
    </location>
</feature>
<keyword evidence="2" id="KW-0479">Metal-binding</keyword>
<evidence type="ECO:0000256" key="5">
    <source>
        <dbReference type="ARBA" id="ARBA00022833"/>
    </source>
</evidence>
<dbReference type="Gene3D" id="3.30.60.160">
    <property type="match status" value="1"/>
</dbReference>
<feature type="repeat" description="MBT" evidence="12">
    <location>
        <begin position="388"/>
        <end position="490"/>
    </location>
</feature>
<proteinExistence type="predicted"/>
<evidence type="ECO:0000256" key="1">
    <source>
        <dbReference type="ARBA" id="ARBA00004123"/>
    </source>
</evidence>
<feature type="region of interest" description="Disordered" evidence="13">
    <location>
        <begin position="705"/>
        <end position="738"/>
    </location>
</feature>
<reference evidence="16" key="1">
    <citation type="submission" date="2021-01" db="EMBL/GenBank/DDBJ databases">
        <authorList>
            <person name="Li R."/>
            <person name="Bekaert M."/>
        </authorList>
    </citation>
    <scope>NUCLEOTIDE SEQUENCE</scope>
    <source>
        <strain evidence="16">Farmed</strain>
    </source>
</reference>
<dbReference type="Proteomes" id="UP000597762">
    <property type="component" value="Unassembled WGS sequence"/>
</dbReference>
<dbReference type="SMART" id="SM00561">
    <property type="entry name" value="MBT"/>
    <property type="match status" value="4"/>
</dbReference>
<evidence type="ECO:0000256" key="9">
    <source>
        <dbReference type="ARBA" id="ARBA00023163"/>
    </source>
</evidence>
<evidence type="ECO:0000256" key="6">
    <source>
        <dbReference type="ARBA" id="ARBA00022853"/>
    </source>
</evidence>
<feature type="domain" description="FCS-type" evidence="15">
    <location>
        <begin position="58"/>
        <end position="93"/>
    </location>
</feature>
<evidence type="ECO:0000256" key="8">
    <source>
        <dbReference type="ARBA" id="ARBA00023125"/>
    </source>
</evidence>
<dbReference type="AlphaFoldDB" id="A0A812EAC6"/>
<dbReference type="InterPro" id="IPR037605">
    <property type="entry name" value="Sfmbt_SAM"/>
</dbReference>
<accession>A0A812EAC6</accession>
<evidence type="ECO:0000256" key="3">
    <source>
        <dbReference type="ARBA" id="ARBA00022737"/>
    </source>
</evidence>
<dbReference type="InterPro" id="IPR004092">
    <property type="entry name" value="Mbt"/>
</dbReference>
<dbReference type="Pfam" id="PF00536">
    <property type="entry name" value="SAM_1"/>
    <property type="match status" value="1"/>
</dbReference>
<comment type="subcellular location">
    <subcellularLocation>
        <location evidence="1">Nucleus</location>
    </subcellularLocation>
</comment>
<dbReference type="PANTHER" id="PTHR12247:SF104">
    <property type="entry name" value="POLYCOMB PROTEIN SFMBT"/>
    <property type="match status" value="1"/>
</dbReference>
<keyword evidence="4 11" id="KW-0863">Zinc-finger</keyword>
<dbReference type="GO" id="GO:0003677">
    <property type="term" value="F:DNA binding"/>
    <property type="evidence" value="ECO:0007669"/>
    <property type="project" value="UniProtKB-KW"/>
</dbReference>
<dbReference type="InterPro" id="IPR038603">
    <property type="entry name" value="Znf_FCS_sf"/>
</dbReference>
<dbReference type="InterPro" id="IPR050548">
    <property type="entry name" value="PcG_chromatin_remod_factors"/>
</dbReference>
<feature type="repeat" description="MBT" evidence="12">
    <location>
        <begin position="497"/>
        <end position="593"/>
    </location>
</feature>
<keyword evidence="5" id="KW-0862">Zinc</keyword>
<feature type="compositionally biased region" description="Basic residues" evidence="13">
    <location>
        <begin position="609"/>
        <end position="630"/>
    </location>
</feature>
<dbReference type="CDD" id="cd20098">
    <property type="entry name" value="MBT_dSfmbt-like_rpt2"/>
    <property type="match status" value="1"/>
</dbReference>
<keyword evidence="9" id="KW-0804">Transcription</keyword>
<keyword evidence="3" id="KW-0677">Repeat</keyword>
<dbReference type="CDD" id="cd20100">
    <property type="entry name" value="MBT_dSfmbt-like_rpt4"/>
    <property type="match status" value="1"/>
</dbReference>
<keyword evidence="7" id="KW-0805">Transcription regulation</keyword>
<dbReference type="GO" id="GO:0003682">
    <property type="term" value="F:chromatin binding"/>
    <property type="evidence" value="ECO:0007669"/>
    <property type="project" value="TreeGrafter"/>
</dbReference>
<evidence type="ECO:0000256" key="13">
    <source>
        <dbReference type="SAM" id="MobiDB-lite"/>
    </source>
</evidence>
<evidence type="ECO:0000313" key="16">
    <source>
        <dbReference type="EMBL" id="CAE1316915.1"/>
    </source>
</evidence>
<keyword evidence="17" id="KW-1185">Reference proteome</keyword>
<dbReference type="PROSITE" id="PS50105">
    <property type="entry name" value="SAM_DOMAIN"/>
    <property type="match status" value="1"/>
</dbReference>
<evidence type="ECO:0000259" key="14">
    <source>
        <dbReference type="PROSITE" id="PS50105"/>
    </source>
</evidence>
<dbReference type="InterPro" id="IPR001660">
    <property type="entry name" value="SAM"/>
</dbReference>
<evidence type="ECO:0000259" key="15">
    <source>
        <dbReference type="PROSITE" id="PS51024"/>
    </source>
</evidence>
<dbReference type="InterPro" id="IPR012313">
    <property type="entry name" value="Znf_FCS"/>
</dbReference>
<dbReference type="PANTHER" id="PTHR12247">
    <property type="entry name" value="POLYCOMB GROUP PROTEIN"/>
    <property type="match status" value="1"/>
</dbReference>
<dbReference type="GO" id="GO:0045892">
    <property type="term" value="P:negative regulation of DNA-templated transcription"/>
    <property type="evidence" value="ECO:0007669"/>
    <property type="project" value="TreeGrafter"/>
</dbReference>
<evidence type="ECO:0000256" key="12">
    <source>
        <dbReference type="PROSITE-ProRule" id="PRU00459"/>
    </source>
</evidence>
<feature type="region of interest" description="Disordered" evidence="13">
    <location>
        <begin position="98"/>
        <end position="142"/>
    </location>
</feature>
<sequence>MAEDDYNLSLIDGYESYNESNSSDTEHYAEAIVQPKVQAMSPEEKPVSQEKLSPIRFINGKDGMATCEKCGTIGVKHAFYSKSKRFCSLSCSRSFATAQREGKPAGKGSGTFGQKTHSSSKKQSSGSKSSQSHHRTFPTSINSSKSDRIFDWGPYLMSSGTEAAPVSCFKHVAMSEGWDNITVGMKVEVPNYDTDLTNVFWIATVTRIAGYKALMRYEGFGNDSSKDFWINLCTRDVHPVGWCATIGKPLVPPESIQSKYADWKEFLVKRLTGARTLPNNFYNLVLDSLNDHKFKRGMHVEVVNKMCVSSMRVATIDEIVGGRLKLQYEDSNMDSEGWTDSERYLYTRKDESDEFWCHVKSPLIHPVGWSQHVGHKLTASAEYKSKCFTKLATQKYDSDDGTPQMFEKEKEPPPGAKFQVGMKLEAIDPLNLSAICVASVNKVLKDNFLMIGIDGSLAQNGSDWFCYHVTSPCIFPVSFCEVNNLELTPPRGYKTQFQWFEYLKQTNSVAAPVKLFDKEIPKHNFKLGMKLEAVDLMEPRLICVGTVARVVGRLLRIHFDGWEDEYDQWVDCESPDLYPVGWCEIVSYPIEGPRIKESPTVMLPSSVANRKRRGKAQVYKGPRKKRKPKLATRPQAQNGSKNNSSSNSGGGSSGGKSLLSSSCPPHVQMSSEAVAAALPPLLDNSNTDSSLEASDLKIRSVKSDEIGQEAESSLQSDTPPALSPHAPTPLSESLPASQDMGPKIEVIPASSARNSGILNGTNSTPTTSTGFLKIKSEPSTALLTAKDTNTNSKNVTITTPSTVAGLLTLASQSPDLALGGQLQTVITPSSTPITTTTAAAASHIPCIIMQDREKDTLSLTAKQQTIIPEMWTVNDVCQFLRINDCGSHCDIFSKKGIDGKKLMSLTREQIVNTTGMKFGPSLKIYELIQQLRHRVVEQSHLTQKQGAPS</sequence>
<dbReference type="CDD" id="cd20119">
    <property type="entry name" value="MBT_dSfmbt_rpt1"/>
    <property type="match status" value="1"/>
</dbReference>
<organism evidence="16 17">
    <name type="scientific">Acanthosepion pharaonis</name>
    <name type="common">Pharaoh cuttlefish</name>
    <name type="synonym">Sepia pharaonis</name>
    <dbReference type="NCBI Taxonomy" id="158019"/>
    <lineage>
        <taxon>Eukaryota</taxon>
        <taxon>Metazoa</taxon>
        <taxon>Spiralia</taxon>
        <taxon>Lophotrochozoa</taxon>
        <taxon>Mollusca</taxon>
        <taxon>Cephalopoda</taxon>
        <taxon>Coleoidea</taxon>
        <taxon>Decapodiformes</taxon>
        <taxon>Sepiida</taxon>
        <taxon>Sepiina</taxon>
        <taxon>Sepiidae</taxon>
        <taxon>Acanthosepion</taxon>
    </lineage>
</organism>
<dbReference type="SUPFAM" id="SSF47769">
    <property type="entry name" value="SAM/Pointed domain"/>
    <property type="match status" value="1"/>
</dbReference>
<evidence type="ECO:0000256" key="2">
    <source>
        <dbReference type="ARBA" id="ARBA00022723"/>
    </source>
</evidence>
<protein>
    <submittedName>
        <fullName evidence="16">Polycomb protein Sfmbt,MBT domain-containing protein 1,Lethal(3)malignant brain tumor-like protein 2</fullName>
    </submittedName>
</protein>
<evidence type="ECO:0000256" key="7">
    <source>
        <dbReference type="ARBA" id="ARBA00023015"/>
    </source>
</evidence>
<evidence type="ECO:0000256" key="4">
    <source>
        <dbReference type="ARBA" id="ARBA00022771"/>
    </source>
</evidence>
<name>A0A812EAC6_ACAPH</name>
<evidence type="ECO:0000313" key="17">
    <source>
        <dbReference type="Proteomes" id="UP000597762"/>
    </source>
</evidence>
<feature type="compositionally biased region" description="Low complexity" evidence="13">
    <location>
        <begin position="638"/>
        <end position="647"/>
    </location>
</feature>
<evidence type="ECO:0000256" key="10">
    <source>
        <dbReference type="ARBA" id="ARBA00023242"/>
    </source>
</evidence>
<comment type="caution">
    <text evidence="16">The sequence shown here is derived from an EMBL/GenBank/DDBJ whole genome shotgun (WGS) entry which is preliminary data.</text>
</comment>
<feature type="compositionally biased region" description="Low complexity" evidence="13">
    <location>
        <begin position="114"/>
        <end position="130"/>
    </location>
</feature>
<feature type="domain" description="SAM" evidence="14">
    <location>
        <begin position="871"/>
        <end position="934"/>
    </location>
</feature>
<dbReference type="GO" id="GO:0031507">
    <property type="term" value="P:heterochromatin formation"/>
    <property type="evidence" value="ECO:0007669"/>
    <property type="project" value="InterPro"/>
</dbReference>
<dbReference type="Pfam" id="PF21319">
    <property type="entry name" value="zf-FCS_1"/>
    <property type="match status" value="1"/>
</dbReference>
<dbReference type="PROSITE" id="PS51024">
    <property type="entry name" value="ZF_FCS"/>
    <property type="match status" value="1"/>
</dbReference>